<dbReference type="GO" id="GO:0043171">
    <property type="term" value="P:peptide catabolic process"/>
    <property type="evidence" value="ECO:0007669"/>
    <property type="project" value="TreeGrafter"/>
</dbReference>
<dbReference type="GO" id="GO:0008270">
    <property type="term" value="F:zinc ion binding"/>
    <property type="evidence" value="ECO:0007669"/>
    <property type="project" value="InterPro"/>
</dbReference>
<dbReference type="GO" id="GO:0005615">
    <property type="term" value="C:extracellular space"/>
    <property type="evidence" value="ECO:0007669"/>
    <property type="project" value="TreeGrafter"/>
</dbReference>
<dbReference type="Proteomes" id="UP000199492">
    <property type="component" value="Unassembled WGS sequence"/>
</dbReference>
<evidence type="ECO:0000256" key="1">
    <source>
        <dbReference type="SAM" id="Phobius"/>
    </source>
</evidence>
<gene>
    <name evidence="3" type="ORF">SAMN04489796_11028</name>
</gene>
<dbReference type="GO" id="GO:0005737">
    <property type="term" value="C:cytoplasm"/>
    <property type="evidence" value="ECO:0007669"/>
    <property type="project" value="TreeGrafter"/>
</dbReference>
<feature type="transmembrane region" description="Helical" evidence="1">
    <location>
        <begin position="366"/>
        <end position="381"/>
    </location>
</feature>
<keyword evidence="4" id="KW-1185">Reference proteome</keyword>
<dbReference type="GO" id="GO:0042277">
    <property type="term" value="F:peptide binding"/>
    <property type="evidence" value="ECO:0007669"/>
    <property type="project" value="TreeGrafter"/>
</dbReference>
<feature type="transmembrane region" description="Helical" evidence="1">
    <location>
        <begin position="106"/>
        <end position="130"/>
    </location>
</feature>
<keyword evidence="1" id="KW-0472">Membrane</keyword>
<feature type="transmembrane region" description="Helical" evidence="1">
    <location>
        <begin position="150"/>
        <end position="173"/>
    </location>
</feature>
<dbReference type="SUPFAM" id="SSF55486">
    <property type="entry name" value="Metalloproteases ('zincins'), catalytic domain"/>
    <property type="match status" value="1"/>
</dbReference>
<proteinExistence type="predicted"/>
<feature type="transmembrane region" description="Helical" evidence="1">
    <location>
        <begin position="56"/>
        <end position="75"/>
    </location>
</feature>
<feature type="transmembrane region" description="Helical" evidence="1">
    <location>
        <begin position="407"/>
        <end position="431"/>
    </location>
</feature>
<evidence type="ECO:0000259" key="2">
    <source>
        <dbReference type="Pfam" id="PF01433"/>
    </source>
</evidence>
<dbReference type="AlphaFoldDB" id="A0A1G8K2C7"/>
<feature type="transmembrane region" description="Helical" evidence="1">
    <location>
        <begin position="451"/>
        <end position="468"/>
    </location>
</feature>
<dbReference type="RefSeq" id="WP_092470309.1">
    <property type="nucleotide sequence ID" value="NZ_FNCZ01000010.1"/>
</dbReference>
<feature type="transmembrane region" description="Helical" evidence="1">
    <location>
        <begin position="527"/>
        <end position="545"/>
    </location>
</feature>
<feature type="transmembrane region" description="Helical" evidence="1">
    <location>
        <begin position="180"/>
        <end position="200"/>
    </location>
</feature>
<name>A0A1G8K2C7_9FLAO</name>
<reference evidence="4" key="1">
    <citation type="submission" date="2016-10" db="EMBL/GenBank/DDBJ databases">
        <authorList>
            <person name="Varghese N."/>
            <person name="Submissions S."/>
        </authorList>
    </citation>
    <scope>NUCLEOTIDE SEQUENCE [LARGE SCALE GENOMIC DNA]</scope>
    <source>
        <strain evidence="4">DSM 15363</strain>
    </source>
</reference>
<dbReference type="InterPro" id="IPR014782">
    <property type="entry name" value="Peptidase_M1_dom"/>
</dbReference>
<dbReference type="InterPro" id="IPR050344">
    <property type="entry name" value="Peptidase_M1_aminopeptidases"/>
</dbReference>
<dbReference type="EMBL" id="FNCZ01000010">
    <property type="protein sequence ID" value="SDI36950.1"/>
    <property type="molecule type" value="Genomic_DNA"/>
</dbReference>
<dbReference type="Gene3D" id="1.10.390.10">
    <property type="entry name" value="Neutral Protease Domain 2"/>
    <property type="match status" value="1"/>
</dbReference>
<keyword evidence="1" id="KW-1133">Transmembrane helix</keyword>
<protein>
    <submittedName>
        <fullName evidence="3">ABC-2 family transporter protein</fullName>
    </submittedName>
</protein>
<sequence>MFKTFFLSELKYTLKQPMVYIFIFILALMEFFATVSDNVQVGGAIGNVYRNSPYTITIHVTIFCIFSLLMAVAFFNNAALRDHNNEFNEILFTTPLSKPGYFFGRFFGALFVSTLPLLGVFIGMLLGTYMNSIFGWLDTSRYGDFYLETFINNYLLFILPNMFLAGTVIFAMANKWKSTVISFVGGLVIIVAYIVSGSLMSDVDNETIAGLTDIFGINTYAIETKYFTPAEKNTISPGFSGILFWNRLIWISVGLIILMISYFSFSFKKKNQKIKKEKVKASTGDTVFSLPSLNPSFSNATNWVQFKSFFYTNFLSIVKSVTFKILFLFCIIILVADLSGGFEYFGLQSYPLTYKLIDSIKDNTDIFIIIIVVFFSGELIWRDRDYKINEVIDATAHTSFISMAAKALSLVCIASILNIFFLFIGVVYQLLHGFTRIEIDVYLLDFFYDNLPLFIAFGGITILIQVLASNKYIGYFISILVLLVWEIVLSIMDLNSNMLDVGGGPSTYYSDMNRFGPGVKGALWFNLYWALFAVLGLLVAGALWNRGSKSSLLSRFKTARKEVPKSYRSVIVVALIAWLGVASFVYYNSQVLNPYRSSDTTEQLMAEFEKKYSKYKDAEHPKVTDAKYYIDIFPNKRDIHVKADIALTNESDVAIDSLHFFNGEGWDTKLNIPNAKSVYKDSIYLYTIYKLSPALQPGETIVVKLDNKYITNGFQNGTGNTMIVKNGTFFNNREILPTMGYNEAYEIGDKNTRKKYGLEPKERTPKLSTELNELHNRNYLNNGQSDFINVETVISTIKSQTAIAPGSLIKKWEENDRRYYHYKTDTPSLNFYAFMSADYEIKTRKWNGIDIEVYYDEKHPENVDMMLDAVERSLAYYTENFGPYFHKQCRIIEFPRYASFAQAFPGTMPYSEAIGFVINLEDETGNNVVDAVIAHEMGHQWWAHQVIGANMQGGTMMSESFSEYSSLMTIKNITENPMKMREFLKYDHDRYLRGRSGEREKELPLYKVEDQGYIHYGKGSLILYALQDYIGEDKVNLAMKNFLEEYRYKKPPYPTSLDFLRHLEPQVPDSLNYLINDWFKEITLYDNRLKEANYKTLDNGKYEVTLEIESSKIKSDSLGNETQTAINDWIDVGFFMDDAEERLYSQKRVKFNKEKSSITMQLDSLPVKAAIDPRHLLIDRVYNDNIRSISLEE</sequence>
<evidence type="ECO:0000313" key="3">
    <source>
        <dbReference type="EMBL" id="SDI36950.1"/>
    </source>
</evidence>
<dbReference type="Pfam" id="PF01433">
    <property type="entry name" value="Peptidase_M1"/>
    <property type="match status" value="1"/>
</dbReference>
<dbReference type="STRING" id="262004.SAMN04489796_11028"/>
<feature type="transmembrane region" description="Helical" evidence="1">
    <location>
        <begin position="325"/>
        <end position="346"/>
    </location>
</feature>
<organism evidence="3 4">
    <name type="scientific">Winogradskyella thalassocola</name>
    <dbReference type="NCBI Taxonomy" id="262004"/>
    <lineage>
        <taxon>Bacteria</taxon>
        <taxon>Pseudomonadati</taxon>
        <taxon>Bacteroidota</taxon>
        <taxon>Flavobacteriia</taxon>
        <taxon>Flavobacteriales</taxon>
        <taxon>Flavobacteriaceae</taxon>
        <taxon>Winogradskyella</taxon>
    </lineage>
</organism>
<accession>A0A1G8K2C7</accession>
<dbReference type="PANTHER" id="PTHR11533">
    <property type="entry name" value="PROTEASE M1 ZINC METALLOPROTEASE"/>
    <property type="match status" value="1"/>
</dbReference>
<feature type="transmembrane region" description="Helical" evidence="1">
    <location>
        <begin position="566"/>
        <end position="587"/>
    </location>
</feature>
<dbReference type="InterPro" id="IPR027268">
    <property type="entry name" value="Peptidase_M4/M1_CTD_sf"/>
</dbReference>
<feature type="transmembrane region" description="Helical" evidence="1">
    <location>
        <begin position="475"/>
        <end position="492"/>
    </location>
</feature>
<evidence type="ECO:0000313" key="4">
    <source>
        <dbReference type="Proteomes" id="UP000199492"/>
    </source>
</evidence>
<dbReference type="GO" id="GO:0070006">
    <property type="term" value="F:metalloaminopeptidase activity"/>
    <property type="evidence" value="ECO:0007669"/>
    <property type="project" value="TreeGrafter"/>
</dbReference>
<dbReference type="PANTHER" id="PTHR11533:SF174">
    <property type="entry name" value="PUROMYCIN-SENSITIVE AMINOPEPTIDASE-RELATED"/>
    <property type="match status" value="1"/>
</dbReference>
<dbReference type="GO" id="GO:0016020">
    <property type="term" value="C:membrane"/>
    <property type="evidence" value="ECO:0007669"/>
    <property type="project" value="TreeGrafter"/>
</dbReference>
<feature type="domain" description="Peptidase M1 membrane alanine aminopeptidase" evidence="2">
    <location>
        <begin position="867"/>
        <end position="1078"/>
    </location>
</feature>
<feature type="transmembrane region" description="Helical" evidence="1">
    <location>
        <begin position="248"/>
        <end position="267"/>
    </location>
</feature>
<dbReference type="OrthoDB" id="100605at2"/>
<keyword evidence="1" id="KW-0812">Transmembrane</keyword>
<feature type="transmembrane region" description="Helical" evidence="1">
    <location>
        <begin position="18"/>
        <end position="36"/>
    </location>
</feature>